<dbReference type="AlphaFoldDB" id="A0A820L4X8"/>
<gene>
    <name evidence="3" type="ORF">OKA104_LOCUS48782</name>
</gene>
<accession>A0A820L4X8</accession>
<feature type="non-terminal residue" evidence="3">
    <location>
        <position position="1"/>
    </location>
</feature>
<feature type="region of interest" description="Disordered" evidence="1">
    <location>
        <begin position="1"/>
        <end position="76"/>
    </location>
</feature>
<evidence type="ECO:0000256" key="1">
    <source>
        <dbReference type="SAM" id="MobiDB-lite"/>
    </source>
</evidence>
<feature type="compositionally biased region" description="Pro residues" evidence="1">
    <location>
        <begin position="38"/>
        <end position="68"/>
    </location>
</feature>
<evidence type="ECO:0000259" key="2">
    <source>
        <dbReference type="PROSITE" id="PS51444"/>
    </source>
</evidence>
<dbReference type="Gene3D" id="1.20.58.2220">
    <property type="entry name" value="Formin, FH2 domain"/>
    <property type="match status" value="1"/>
</dbReference>
<evidence type="ECO:0000313" key="3">
    <source>
        <dbReference type="EMBL" id="CAF4350607.1"/>
    </source>
</evidence>
<feature type="domain" description="FH2" evidence="2">
    <location>
        <begin position="86"/>
        <end position="195"/>
    </location>
</feature>
<dbReference type="Proteomes" id="UP000663881">
    <property type="component" value="Unassembled WGS sequence"/>
</dbReference>
<dbReference type="PROSITE" id="PS51444">
    <property type="entry name" value="FH2"/>
    <property type="match status" value="1"/>
</dbReference>
<dbReference type="InterPro" id="IPR042201">
    <property type="entry name" value="FH2_Formin_sf"/>
</dbReference>
<dbReference type="SUPFAM" id="SSF101447">
    <property type="entry name" value="Formin homology 2 domain (FH2 domain)"/>
    <property type="match status" value="1"/>
</dbReference>
<proteinExistence type="predicted"/>
<name>A0A820L4X8_9BILA</name>
<reference evidence="3" key="1">
    <citation type="submission" date="2021-02" db="EMBL/GenBank/DDBJ databases">
        <authorList>
            <person name="Nowell W R."/>
        </authorList>
    </citation>
    <scope>NUCLEOTIDE SEQUENCE</scope>
</reference>
<organism evidence="3 4">
    <name type="scientific">Adineta steineri</name>
    <dbReference type="NCBI Taxonomy" id="433720"/>
    <lineage>
        <taxon>Eukaryota</taxon>
        <taxon>Metazoa</taxon>
        <taxon>Spiralia</taxon>
        <taxon>Gnathifera</taxon>
        <taxon>Rotifera</taxon>
        <taxon>Eurotatoria</taxon>
        <taxon>Bdelloidea</taxon>
        <taxon>Adinetida</taxon>
        <taxon>Adinetidae</taxon>
        <taxon>Adineta</taxon>
    </lineage>
</organism>
<dbReference type="PANTHER" id="PTHR46345">
    <property type="entry name" value="INVERTED FORMIN-2"/>
    <property type="match status" value="1"/>
</dbReference>
<protein>
    <recommendedName>
        <fullName evidence="2">FH2 domain-containing protein</fullName>
    </recommendedName>
</protein>
<sequence>SSGFGGIPPPPPLPSSGFGGVPPPPPPPPLPSSGFGGVPPPPPPPPGLPGAPPPPPPPSGFPGAPAPPMLAQFGNNTSTTGLSALVDSIPKPKGQVRRLQWKKLPQTILATSQFWMDVNKKVDTQINFTQLENCFKVNKENNNTTLPTKAKATTSLPCNRSIAINVFLKKFSLNDAHTFLQSLQDSKSNLNGECL</sequence>
<comment type="caution">
    <text evidence="3">The sequence shown here is derived from an EMBL/GenBank/DDBJ whole genome shotgun (WGS) entry which is preliminary data.</text>
</comment>
<dbReference type="PANTHER" id="PTHR46345:SF5">
    <property type="entry name" value="INVERTED FORMIN-2"/>
    <property type="match status" value="1"/>
</dbReference>
<feature type="compositionally biased region" description="Pro residues" evidence="1">
    <location>
        <begin position="21"/>
        <end position="31"/>
    </location>
</feature>
<dbReference type="EMBL" id="CAJOAY010021696">
    <property type="protein sequence ID" value="CAF4350607.1"/>
    <property type="molecule type" value="Genomic_DNA"/>
</dbReference>
<evidence type="ECO:0000313" key="4">
    <source>
        <dbReference type="Proteomes" id="UP000663881"/>
    </source>
</evidence>
<feature type="non-terminal residue" evidence="3">
    <location>
        <position position="195"/>
    </location>
</feature>
<dbReference type="InterPro" id="IPR015425">
    <property type="entry name" value="FH2_Formin"/>
</dbReference>